<accession>A0A3Q4HS71</accession>
<dbReference type="Bgee" id="ENSNBRG00000018181">
    <property type="expression patterns" value="Expressed in testis and 2 other cell types or tissues"/>
</dbReference>
<organism evidence="1 2">
    <name type="scientific">Neolamprologus brichardi</name>
    <name type="common">Fairy cichlid</name>
    <name type="synonym">Lamprologus brichardi</name>
    <dbReference type="NCBI Taxonomy" id="32507"/>
    <lineage>
        <taxon>Eukaryota</taxon>
        <taxon>Metazoa</taxon>
        <taxon>Chordata</taxon>
        <taxon>Craniata</taxon>
        <taxon>Vertebrata</taxon>
        <taxon>Euteleostomi</taxon>
        <taxon>Actinopterygii</taxon>
        <taxon>Neopterygii</taxon>
        <taxon>Teleostei</taxon>
        <taxon>Neoteleostei</taxon>
        <taxon>Acanthomorphata</taxon>
        <taxon>Ovalentaria</taxon>
        <taxon>Cichlomorphae</taxon>
        <taxon>Cichliformes</taxon>
        <taxon>Cichlidae</taxon>
        <taxon>African cichlids</taxon>
        <taxon>Pseudocrenilabrinae</taxon>
        <taxon>Lamprologini</taxon>
        <taxon>Neolamprologus</taxon>
    </lineage>
</organism>
<protein>
    <submittedName>
        <fullName evidence="1">Uncharacterized protein</fullName>
    </submittedName>
</protein>
<dbReference type="Proteomes" id="UP000261580">
    <property type="component" value="Unassembled WGS sequence"/>
</dbReference>
<dbReference type="SUPFAM" id="SSF63501">
    <property type="entry name" value="Frizzled cysteine-rich domain"/>
    <property type="match status" value="1"/>
</dbReference>
<keyword evidence="2" id="KW-1185">Reference proteome</keyword>
<dbReference type="Ensembl" id="ENSNBRT00000024373.1">
    <property type="protein sequence ID" value="ENSNBRP00000023758.1"/>
    <property type="gene ID" value="ENSNBRG00000018181.1"/>
</dbReference>
<reference evidence="1" key="2">
    <citation type="submission" date="2025-09" db="UniProtKB">
        <authorList>
            <consortium name="Ensembl"/>
        </authorList>
    </citation>
    <scope>IDENTIFICATION</scope>
</reference>
<name>A0A3Q4HS71_NEOBR</name>
<sequence length="123" mass="13323">MLVLGWAVARNEDRKPAAKKNGELRQVRHAGVEPETRPITLRMCQGLPYNSTFMPNRVGSALCPPAFSLSMPASRALCSLSLRHFNPSTSPGPALPGVADVQHSADHLCVCARCGSRRCVDTR</sequence>
<dbReference type="AlphaFoldDB" id="A0A3Q4HS71"/>
<dbReference type="InterPro" id="IPR036790">
    <property type="entry name" value="Frizzled_dom_sf"/>
</dbReference>
<proteinExistence type="predicted"/>
<reference evidence="1" key="1">
    <citation type="submission" date="2025-08" db="UniProtKB">
        <authorList>
            <consortium name="Ensembl"/>
        </authorList>
    </citation>
    <scope>IDENTIFICATION</scope>
</reference>
<evidence type="ECO:0000313" key="2">
    <source>
        <dbReference type="Proteomes" id="UP000261580"/>
    </source>
</evidence>
<evidence type="ECO:0000313" key="1">
    <source>
        <dbReference type="Ensembl" id="ENSNBRP00000023758.1"/>
    </source>
</evidence>